<accession>L1JEH2</accession>
<evidence type="ECO:0000256" key="1">
    <source>
        <dbReference type="ARBA" id="ARBA00004922"/>
    </source>
</evidence>
<dbReference type="EC" id="2.4.1.255" evidence="3"/>
<keyword evidence="13" id="KW-1185">Reference proteome</keyword>
<dbReference type="GO" id="GO:0097363">
    <property type="term" value="F:protein O-acetylglucosaminyltransferase activity"/>
    <property type="evidence" value="ECO:0007669"/>
    <property type="project" value="UniProtKB-EC"/>
</dbReference>
<dbReference type="Pfam" id="PF13844">
    <property type="entry name" value="Glyco_transf_41"/>
    <property type="match status" value="2"/>
</dbReference>
<name>L1JEH2_GUITC</name>
<dbReference type="Proteomes" id="UP000011087">
    <property type="component" value="Unassembled WGS sequence"/>
</dbReference>
<dbReference type="EnsemblProtists" id="EKX46881">
    <property type="protein sequence ID" value="EKX46881"/>
    <property type="gene ID" value="GUITHDRAFT_107237"/>
</dbReference>
<evidence type="ECO:0000313" key="11">
    <source>
        <dbReference type="EMBL" id="EKX46881.1"/>
    </source>
</evidence>
<dbReference type="AlphaFoldDB" id="L1JEH2"/>
<feature type="repeat" description="TPR" evidence="8">
    <location>
        <begin position="69"/>
        <end position="102"/>
    </location>
</feature>
<evidence type="ECO:0000256" key="3">
    <source>
        <dbReference type="ARBA" id="ARBA00011970"/>
    </source>
</evidence>
<dbReference type="HOGENOM" id="CLU_321465_0_0_1"/>
<organism evidence="11">
    <name type="scientific">Guillardia theta (strain CCMP2712)</name>
    <name type="common">Cryptophyte</name>
    <dbReference type="NCBI Taxonomy" id="905079"/>
    <lineage>
        <taxon>Eukaryota</taxon>
        <taxon>Cryptophyceae</taxon>
        <taxon>Pyrenomonadales</taxon>
        <taxon>Geminigeraceae</taxon>
        <taxon>Guillardia</taxon>
    </lineage>
</organism>
<dbReference type="PROSITE" id="PS50005">
    <property type="entry name" value="TPR"/>
    <property type="match status" value="3"/>
</dbReference>
<dbReference type="Pfam" id="PF13374">
    <property type="entry name" value="TPR_10"/>
    <property type="match status" value="1"/>
</dbReference>
<evidence type="ECO:0000256" key="7">
    <source>
        <dbReference type="ARBA" id="ARBA00022803"/>
    </source>
</evidence>
<dbReference type="Gene3D" id="1.25.40.10">
    <property type="entry name" value="Tetratricopeptide repeat domain"/>
    <property type="match status" value="2"/>
</dbReference>
<protein>
    <recommendedName>
        <fullName evidence="3">protein O-GlcNAc transferase</fullName>
        <ecNumber evidence="3">2.4.1.255</ecNumber>
    </recommendedName>
</protein>
<dbReference type="OrthoDB" id="421121at2759"/>
<evidence type="ECO:0000256" key="2">
    <source>
        <dbReference type="ARBA" id="ARBA00005386"/>
    </source>
</evidence>
<sequence length="902" mass="99655">MRTAAALWLITACLVASVSEGKKKSMAGCKSSKSPVEFIKRSNNLLSQGKTQLALSCLLDAVAKFPSSGECWESLGAVYADAGYSEEGQNALRKALAIDPALGLAALKLGNILAAQGLEEDAIEMFERASEARPDSPIPFNNIGLSYMRQRKREQAVRIFQEGLDSTAANAYGRGMILNNLGLVLKDAGHLEEAIRHFEEARALDGSLESHANLANALFDVGQYGEAEQMCRDAMEGNLRDKNILVVYLSSLVLQDKLHSVVELLSSDSFARSVGSDKAEILQLSMLGALSSANMIGAARLLTQAHERYELNYALRAYVTALRIEGDSKSSMEQQQALSGLGALLYRLARFGDSEKIFRRITRLKSVDRVLMVEAYNGLGASIEMSHTRLDEAVRFYRTSYEMNNDFETPFFSLIHLLGRICDWRGWERDFSKARALIDQGTAGGLGPIFALAYPLSDRQLCNVVRQRAAHVLEVSRRISANFIPWLPDKSAGVDKLAIAFLSADFNARPVGQLVQGLFRFLDRSRLEVFCFSFEANDGSEPLVTIHNSVDEFHWVKGIDSRMVAEMVNSAQAHVMVELNGYTDGGHAEIGALRPAPVVVHYLGYPYSLGLPQFDFIITDRVVTPPEHHPSCFTEKFAVLPRTYMVADHRQSQMKQVEGDFTPEDAAARNLPHHQHQVIFANFNHLQKLGPGTFALWMKILGQVPSSLLWMLRFPREAEAHLKREAAASNINASRILMTDKILLDTLEYNAHVSGIDALWIGLPLITLAGSNMARRCGASFLQSQGLDLLLARTQATSHVLHPRTCDGSAEQEEYVEMAVKLGRSTERGGNGTSSLRKLRQRVEGARSSSLFDTEAWVRDFERLVHMMVEAAWAGGDGRGRNHLVASGYSGWKSSPSAQRRS</sequence>
<dbReference type="Pfam" id="PF13424">
    <property type="entry name" value="TPR_12"/>
    <property type="match status" value="1"/>
</dbReference>
<evidence type="ECO:0000256" key="8">
    <source>
        <dbReference type="PROSITE-ProRule" id="PRU00339"/>
    </source>
</evidence>
<evidence type="ECO:0000313" key="12">
    <source>
        <dbReference type="EnsemblProtists" id="EKX46881"/>
    </source>
</evidence>
<feature type="repeat" description="TPR" evidence="8">
    <location>
        <begin position="175"/>
        <end position="208"/>
    </location>
</feature>
<comment type="pathway">
    <text evidence="1">Protein modification; protein glycosylation.</text>
</comment>
<keyword evidence="9" id="KW-0732">Signal</keyword>
<reference evidence="13" key="2">
    <citation type="submission" date="2012-11" db="EMBL/GenBank/DDBJ databases">
        <authorList>
            <person name="Kuo A."/>
            <person name="Curtis B.A."/>
            <person name="Tanifuji G."/>
            <person name="Burki F."/>
            <person name="Gruber A."/>
            <person name="Irimia M."/>
            <person name="Maruyama S."/>
            <person name="Arias M.C."/>
            <person name="Ball S.G."/>
            <person name="Gile G.H."/>
            <person name="Hirakawa Y."/>
            <person name="Hopkins J.F."/>
            <person name="Rensing S.A."/>
            <person name="Schmutz J."/>
            <person name="Symeonidi A."/>
            <person name="Elias M."/>
            <person name="Eveleigh R.J."/>
            <person name="Herman E.K."/>
            <person name="Klute M.J."/>
            <person name="Nakayama T."/>
            <person name="Obornik M."/>
            <person name="Reyes-Prieto A."/>
            <person name="Armbrust E.V."/>
            <person name="Aves S.J."/>
            <person name="Beiko R.G."/>
            <person name="Coutinho P."/>
            <person name="Dacks J.B."/>
            <person name="Durnford D.G."/>
            <person name="Fast N.M."/>
            <person name="Green B.R."/>
            <person name="Grisdale C."/>
            <person name="Hempe F."/>
            <person name="Henrissat B."/>
            <person name="Hoppner M.P."/>
            <person name="Ishida K.-I."/>
            <person name="Kim E."/>
            <person name="Koreny L."/>
            <person name="Kroth P.G."/>
            <person name="Liu Y."/>
            <person name="Malik S.-B."/>
            <person name="Maier U.G."/>
            <person name="McRose D."/>
            <person name="Mock T."/>
            <person name="Neilson J.A."/>
            <person name="Onodera N.T."/>
            <person name="Poole A.M."/>
            <person name="Pritham E.J."/>
            <person name="Richards T.A."/>
            <person name="Rocap G."/>
            <person name="Roy S.W."/>
            <person name="Sarai C."/>
            <person name="Schaack S."/>
            <person name="Shirato S."/>
            <person name="Slamovits C.H."/>
            <person name="Spencer D.F."/>
            <person name="Suzuki S."/>
            <person name="Worden A.Z."/>
            <person name="Zauner S."/>
            <person name="Barry K."/>
            <person name="Bell C."/>
            <person name="Bharti A.K."/>
            <person name="Crow J.A."/>
            <person name="Grimwood J."/>
            <person name="Kramer R."/>
            <person name="Lindquist E."/>
            <person name="Lucas S."/>
            <person name="Salamov A."/>
            <person name="McFadden G.I."/>
            <person name="Lane C.E."/>
            <person name="Keeling P.J."/>
            <person name="Gray M.W."/>
            <person name="Grigoriev I.V."/>
            <person name="Archibald J.M."/>
        </authorList>
    </citation>
    <scope>NUCLEOTIDE SEQUENCE</scope>
    <source>
        <strain evidence="13">CCMP2712</strain>
    </source>
</reference>
<feature type="chain" id="PRO_5008771244" description="protein O-GlcNAc transferase" evidence="9">
    <location>
        <begin position="22"/>
        <end position="902"/>
    </location>
</feature>
<dbReference type="Pfam" id="PF13181">
    <property type="entry name" value="TPR_8"/>
    <property type="match status" value="1"/>
</dbReference>
<reference evidence="11 13" key="1">
    <citation type="journal article" date="2012" name="Nature">
        <title>Algal genomes reveal evolutionary mosaicism and the fate of nucleomorphs.</title>
        <authorList>
            <consortium name="DOE Joint Genome Institute"/>
            <person name="Curtis B.A."/>
            <person name="Tanifuji G."/>
            <person name="Burki F."/>
            <person name="Gruber A."/>
            <person name="Irimia M."/>
            <person name="Maruyama S."/>
            <person name="Arias M.C."/>
            <person name="Ball S.G."/>
            <person name="Gile G.H."/>
            <person name="Hirakawa Y."/>
            <person name="Hopkins J.F."/>
            <person name="Kuo A."/>
            <person name="Rensing S.A."/>
            <person name="Schmutz J."/>
            <person name="Symeonidi A."/>
            <person name="Elias M."/>
            <person name="Eveleigh R.J."/>
            <person name="Herman E.K."/>
            <person name="Klute M.J."/>
            <person name="Nakayama T."/>
            <person name="Obornik M."/>
            <person name="Reyes-Prieto A."/>
            <person name="Armbrust E.V."/>
            <person name="Aves S.J."/>
            <person name="Beiko R.G."/>
            <person name="Coutinho P."/>
            <person name="Dacks J.B."/>
            <person name="Durnford D.G."/>
            <person name="Fast N.M."/>
            <person name="Green B.R."/>
            <person name="Grisdale C.J."/>
            <person name="Hempel F."/>
            <person name="Henrissat B."/>
            <person name="Hoppner M.P."/>
            <person name="Ishida K."/>
            <person name="Kim E."/>
            <person name="Koreny L."/>
            <person name="Kroth P.G."/>
            <person name="Liu Y."/>
            <person name="Malik S.B."/>
            <person name="Maier U.G."/>
            <person name="McRose D."/>
            <person name="Mock T."/>
            <person name="Neilson J.A."/>
            <person name="Onodera N.T."/>
            <person name="Poole A.M."/>
            <person name="Pritham E.J."/>
            <person name="Richards T.A."/>
            <person name="Rocap G."/>
            <person name="Roy S.W."/>
            <person name="Sarai C."/>
            <person name="Schaack S."/>
            <person name="Shirato S."/>
            <person name="Slamovits C.H."/>
            <person name="Spencer D.F."/>
            <person name="Suzuki S."/>
            <person name="Worden A.Z."/>
            <person name="Zauner S."/>
            <person name="Barry K."/>
            <person name="Bell C."/>
            <person name="Bharti A.K."/>
            <person name="Crow J.A."/>
            <person name="Grimwood J."/>
            <person name="Kramer R."/>
            <person name="Lindquist E."/>
            <person name="Lucas S."/>
            <person name="Salamov A."/>
            <person name="McFadden G.I."/>
            <person name="Lane C.E."/>
            <person name="Keeling P.J."/>
            <person name="Gray M.W."/>
            <person name="Grigoriev I.V."/>
            <person name="Archibald J.M."/>
        </authorList>
    </citation>
    <scope>NUCLEOTIDE SEQUENCE</scope>
    <source>
        <strain evidence="11 13">CCMP2712</strain>
    </source>
</reference>
<dbReference type="InterPro" id="IPR019734">
    <property type="entry name" value="TPR_rpt"/>
</dbReference>
<dbReference type="InterPro" id="IPR011990">
    <property type="entry name" value="TPR-like_helical_dom_sf"/>
</dbReference>
<evidence type="ECO:0000256" key="4">
    <source>
        <dbReference type="ARBA" id="ARBA00022676"/>
    </source>
</evidence>
<feature type="repeat" description="TPR" evidence="8">
    <location>
        <begin position="103"/>
        <end position="136"/>
    </location>
</feature>
<keyword evidence="5" id="KW-0808">Transferase</keyword>
<dbReference type="eggNOG" id="KOG4626">
    <property type="taxonomic scope" value="Eukaryota"/>
</dbReference>
<feature type="domain" description="O-GlcNAc transferase C-terminal" evidence="10">
    <location>
        <begin position="675"/>
        <end position="860"/>
    </location>
</feature>
<proteinExistence type="inferred from homology"/>
<feature type="signal peptide" evidence="9">
    <location>
        <begin position="1"/>
        <end position="21"/>
    </location>
</feature>
<feature type="domain" description="O-GlcNAc transferase C-terminal" evidence="10">
    <location>
        <begin position="421"/>
        <end position="652"/>
    </location>
</feature>
<keyword evidence="4" id="KW-0328">Glycosyltransferase</keyword>
<dbReference type="GO" id="GO:0006493">
    <property type="term" value="P:protein O-linked glycosylation"/>
    <property type="evidence" value="ECO:0007669"/>
    <property type="project" value="InterPro"/>
</dbReference>
<dbReference type="Gene3D" id="3.40.50.2000">
    <property type="entry name" value="Glycogen Phosphorylase B"/>
    <property type="match status" value="1"/>
</dbReference>
<dbReference type="InterPro" id="IPR037919">
    <property type="entry name" value="OGT"/>
</dbReference>
<dbReference type="PaxDb" id="55529-EKX46881"/>
<comment type="similarity">
    <text evidence="2">Belongs to the glycosyltransferase 41 family. O-GlcNAc transferase subfamily.</text>
</comment>
<dbReference type="SUPFAM" id="SSF48452">
    <property type="entry name" value="TPR-like"/>
    <property type="match status" value="2"/>
</dbReference>
<dbReference type="KEGG" id="gtt:GUITHDRAFT_107237"/>
<keyword evidence="7 8" id="KW-0802">TPR repeat</keyword>
<dbReference type="PANTHER" id="PTHR44366">
    <property type="entry name" value="UDP-N-ACETYLGLUCOSAMINE--PEPTIDE N-ACETYLGLUCOSAMINYLTRANSFERASE 110 KDA SUBUNIT"/>
    <property type="match status" value="1"/>
</dbReference>
<evidence type="ECO:0000256" key="9">
    <source>
        <dbReference type="SAM" id="SignalP"/>
    </source>
</evidence>
<dbReference type="GeneID" id="17303631"/>
<gene>
    <name evidence="11" type="ORF">GUITHDRAFT_107237</name>
</gene>
<reference evidence="12" key="3">
    <citation type="submission" date="2016-03" db="UniProtKB">
        <authorList>
            <consortium name="EnsemblProtists"/>
        </authorList>
    </citation>
    <scope>IDENTIFICATION</scope>
</reference>
<dbReference type="SMART" id="SM00028">
    <property type="entry name" value="TPR"/>
    <property type="match status" value="8"/>
</dbReference>
<dbReference type="Gene3D" id="3.40.50.11380">
    <property type="match status" value="1"/>
</dbReference>
<dbReference type="RefSeq" id="XP_005833861.1">
    <property type="nucleotide sequence ID" value="XM_005833804.1"/>
</dbReference>
<dbReference type="InterPro" id="IPR029489">
    <property type="entry name" value="OGT/SEC/SPY_C"/>
</dbReference>
<evidence type="ECO:0000256" key="6">
    <source>
        <dbReference type="ARBA" id="ARBA00022737"/>
    </source>
</evidence>
<dbReference type="PANTHER" id="PTHR44366:SF1">
    <property type="entry name" value="UDP-N-ACETYLGLUCOSAMINE--PEPTIDE N-ACETYLGLUCOSAMINYLTRANSFERASE 110 KDA SUBUNIT"/>
    <property type="match status" value="1"/>
</dbReference>
<evidence type="ECO:0000256" key="5">
    <source>
        <dbReference type="ARBA" id="ARBA00022679"/>
    </source>
</evidence>
<dbReference type="EMBL" id="JH992992">
    <property type="protein sequence ID" value="EKX46881.1"/>
    <property type="molecule type" value="Genomic_DNA"/>
</dbReference>
<evidence type="ECO:0000259" key="10">
    <source>
        <dbReference type="Pfam" id="PF13844"/>
    </source>
</evidence>
<keyword evidence="6" id="KW-0677">Repeat</keyword>
<evidence type="ECO:0000313" key="13">
    <source>
        <dbReference type="Proteomes" id="UP000011087"/>
    </source>
</evidence>